<proteinExistence type="predicted"/>
<dbReference type="PANTHER" id="PTHR35250:SF1">
    <property type="entry name" value="UBIQUINOL-CYTOCHROME-C REDUCTASE COMPLEX ASSEMBLY FACTOR 5"/>
    <property type="match status" value="1"/>
</dbReference>
<dbReference type="Pfam" id="PF15114">
    <property type="entry name" value="UPF0640"/>
    <property type="match status" value="1"/>
</dbReference>
<keyword evidence="1" id="KW-1133">Transmembrane helix</keyword>
<dbReference type="PANTHER" id="PTHR35250">
    <property type="entry name" value="SMALL INTEGRAL MEMBRANE PROTEIN 4"/>
    <property type="match status" value="1"/>
</dbReference>
<evidence type="ECO:0000313" key="2">
    <source>
        <dbReference type="EMBL" id="CAH3139604.1"/>
    </source>
</evidence>
<reference evidence="2 3" key="1">
    <citation type="submission" date="2022-05" db="EMBL/GenBank/DDBJ databases">
        <authorList>
            <consortium name="Genoscope - CEA"/>
            <person name="William W."/>
        </authorList>
    </citation>
    <scope>NUCLEOTIDE SEQUENCE [LARGE SCALE GENOMIC DNA]</scope>
</reference>
<keyword evidence="3" id="KW-1185">Reference proteome</keyword>
<sequence length="66" mass="7994">MRQGKLAAFTRRLGVYKFLPLFFLLGAGIELFMIKVRVGRETFYDVYVRKQSERRLERQNQEQEEH</sequence>
<comment type="caution">
    <text evidence="2">The sequence shown here is derived from an EMBL/GenBank/DDBJ whole genome shotgun (WGS) entry which is preliminary data.</text>
</comment>
<evidence type="ECO:0000313" key="3">
    <source>
        <dbReference type="Proteomes" id="UP001159427"/>
    </source>
</evidence>
<name>A0ABN8PDW1_9CNID</name>
<organism evidence="2 3">
    <name type="scientific">Porites evermanni</name>
    <dbReference type="NCBI Taxonomy" id="104178"/>
    <lineage>
        <taxon>Eukaryota</taxon>
        <taxon>Metazoa</taxon>
        <taxon>Cnidaria</taxon>
        <taxon>Anthozoa</taxon>
        <taxon>Hexacorallia</taxon>
        <taxon>Scleractinia</taxon>
        <taxon>Fungiina</taxon>
        <taxon>Poritidae</taxon>
        <taxon>Porites</taxon>
    </lineage>
</organism>
<dbReference type="Proteomes" id="UP001159427">
    <property type="component" value="Unassembled WGS sequence"/>
</dbReference>
<protein>
    <recommendedName>
        <fullName evidence="4">Small integral membrane protein 4</fullName>
    </recommendedName>
</protein>
<gene>
    <name evidence="2" type="ORF">PEVE_00041431</name>
</gene>
<evidence type="ECO:0008006" key="4">
    <source>
        <dbReference type="Google" id="ProtNLM"/>
    </source>
</evidence>
<dbReference type="EMBL" id="CALNXI010000787">
    <property type="protein sequence ID" value="CAH3139604.1"/>
    <property type="molecule type" value="Genomic_DNA"/>
</dbReference>
<evidence type="ECO:0000256" key="1">
    <source>
        <dbReference type="SAM" id="Phobius"/>
    </source>
</evidence>
<keyword evidence="1" id="KW-0472">Membrane</keyword>
<keyword evidence="1" id="KW-0812">Transmembrane</keyword>
<feature type="transmembrane region" description="Helical" evidence="1">
    <location>
        <begin position="15"/>
        <end position="34"/>
    </location>
</feature>
<accession>A0ABN8PDW1</accession>
<dbReference type="InterPro" id="IPR028183">
    <property type="entry name" value="UQCC5"/>
</dbReference>